<comment type="function">
    <text evidence="1">Specifically methylates the adenine in position 2030 of 23S rRNA.</text>
</comment>
<sequence length="275" mass="28979">MNYRHHFHAGNFADLVKHAGLLALLTEMTGKGGPLTVIDTHAGAGLYDLGGEMARKSGEAEAGIGRLMAADDAPAALAPLVRAVRRANPGGALRFYPGSPWLTAAALRQGDKLIACELRPEDAQGLKRSLPPAQGLLETVVGDGFATAPARTPAKGACLVLIDPPFERGDDYAQSRRALAGVLARNPAAVVMVWLPLKDLETFDAFLRGIEAGDPPPILVAEARLRPLSDPMKMNGCALVTANPPASLQPVLAEACQWTVSHLGQPGGEARVWRI</sequence>
<dbReference type="GO" id="GO:0070475">
    <property type="term" value="P:rRNA base methylation"/>
    <property type="evidence" value="ECO:0007669"/>
    <property type="project" value="UniProtKB-UniRule"/>
</dbReference>
<feature type="binding site" evidence="1">
    <location>
        <position position="99"/>
    </location>
    <ligand>
        <name>S-adenosyl-L-methionine</name>
        <dbReference type="ChEBI" id="CHEBI:59789"/>
    </ligand>
</feature>
<feature type="active site" description="Proton acceptor" evidence="1">
    <location>
        <position position="163"/>
    </location>
</feature>
<name>A0A975IWD0_9CAUL</name>
<comment type="similarity">
    <text evidence="1">Belongs to the RlmJ family.</text>
</comment>
<dbReference type="GO" id="GO:0003723">
    <property type="term" value="F:RNA binding"/>
    <property type="evidence" value="ECO:0007669"/>
    <property type="project" value="UniProtKB-UniRule"/>
</dbReference>
<dbReference type="Proteomes" id="UP000676409">
    <property type="component" value="Chromosome"/>
</dbReference>
<feature type="binding site" evidence="1">
    <location>
        <position position="117"/>
    </location>
    <ligand>
        <name>S-adenosyl-L-methionine</name>
        <dbReference type="ChEBI" id="CHEBI:59789"/>
    </ligand>
</feature>
<keyword evidence="1" id="KW-0489">Methyltransferase</keyword>
<evidence type="ECO:0000256" key="1">
    <source>
        <dbReference type="HAMAP-Rule" id="MF_00934"/>
    </source>
</evidence>
<feature type="binding site" evidence="1">
    <location>
        <position position="41"/>
    </location>
    <ligand>
        <name>S-adenosyl-L-methionine</name>
        <dbReference type="ChEBI" id="CHEBI:59789"/>
    </ligand>
</feature>
<feature type="binding site" evidence="1">
    <location>
        <position position="163"/>
    </location>
    <ligand>
        <name>S-adenosyl-L-methionine</name>
        <dbReference type="ChEBI" id="CHEBI:59789"/>
    </ligand>
</feature>
<evidence type="ECO:0000313" key="3">
    <source>
        <dbReference type="Proteomes" id="UP000676409"/>
    </source>
</evidence>
<dbReference type="SUPFAM" id="SSF53335">
    <property type="entry name" value="S-adenosyl-L-methionine-dependent methyltransferases"/>
    <property type="match status" value="1"/>
</dbReference>
<comment type="catalytic activity">
    <reaction evidence="1">
        <text>adenosine(2030) in 23S rRNA + S-adenosyl-L-methionine = N(6)-methyladenosine(2030) in 23S rRNA + S-adenosyl-L-homocysteine + H(+)</text>
        <dbReference type="Rhea" id="RHEA:43736"/>
        <dbReference type="Rhea" id="RHEA-COMP:10668"/>
        <dbReference type="Rhea" id="RHEA-COMP:10669"/>
        <dbReference type="ChEBI" id="CHEBI:15378"/>
        <dbReference type="ChEBI" id="CHEBI:57856"/>
        <dbReference type="ChEBI" id="CHEBI:59789"/>
        <dbReference type="ChEBI" id="CHEBI:74411"/>
        <dbReference type="ChEBI" id="CHEBI:74449"/>
        <dbReference type="EC" id="2.1.1.266"/>
    </reaction>
</comment>
<reference evidence="2" key="1">
    <citation type="submission" date="2021-04" db="EMBL/GenBank/DDBJ databases">
        <title>The complete genome sequence of Caulobacter sp. S6.</title>
        <authorList>
            <person name="Tang Y."/>
            <person name="Ouyang W."/>
            <person name="Liu Q."/>
            <person name="Huang B."/>
            <person name="Guo Z."/>
            <person name="Lei P."/>
        </authorList>
    </citation>
    <scope>NUCLEOTIDE SEQUENCE</scope>
    <source>
        <strain evidence="2">S6</strain>
    </source>
</reference>
<dbReference type="EC" id="2.1.1.266" evidence="1"/>
<gene>
    <name evidence="1" type="primary">rlmJ</name>
    <name evidence="2" type="ORF">KCG34_06150</name>
</gene>
<dbReference type="InterPro" id="IPR007473">
    <property type="entry name" value="RlmJ"/>
</dbReference>
<keyword evidence="1" id="KW-0808">Transferase</keyword>
<dbReference type="InterPro" id="IPR029063">
    <property type="entry name" value="SAM-dependent_MTases_sf"/>
</dbReference>
<keyword evidence="1" id="KW-0694">RNA-binding</keyword>
<dbReference type="HAMAP" id="MF_00934">
    <property type="entry name" value="23SrRNA_methyltr_J"/>
    <property type="match status" value="1"/>
</dbReference>
<feature type="site" description="Interaction with substrate rRNA" evidence="1">
    <location>
        <position position="3"/>
    </location>
</feature>
<dbReference type="AlphaFoldDB" id="A0A975IWD0"/>
<protein>
    <recommendedName>
        <fullName evidence="1">Ribosomal RNA large subunit methyltransferase J</fullName>
        <ecNumber evidence="1">2.1.1.266</ecNumber>
    </recommendedName>
    <alternativeName>
        <fullName evidence="1">23S rRNA (adenine(2030)-N6)-methyltransferase</fullName>
    </alternativeName>
    <alternativeName>
        <fullName evidence="1">23S rRNA m6A2030 methyltransferase</fullName>
    </alternativeName>
</protein>
<keyword evidence="3" id="KW-1185">Reference proteome</keyword>
<dbReference type="Pfam" id="PF04378">
    <property type="entry name" value="RsmJ"/>
    <property type="match status" value="1"/>
</dbReference>
<accession>A0A975IWD0</accession>
<keyword evidence="1" id="KW-0949">S-adenosyl-L-methionine</keyword>
<keyword evidence="1" id="KW-0698">rRNA processing</keyword>
<organism evidence="2 3">
    <name type="scientific">Phenylobacterium montanum</name>
    <dbReference type="NCBI Taxonomy" id="2823693"/>
    <lineage>
        <taxon>Bacteria</taxon>
        <taxon>Pseudomonadati</taxon>
        <taxon>Pseudomonadota</taxon>
        <taxon>Alphaproteobacteria</taxon>
        <taxon>Caulobacterales</taxon>
        <taxon>Caulobacteraceae</taxon>
        <taxon>Phenylobacterium</taxon>
    </lineage>
</organism>
<evidence type="ECO:0000313" key="2">
    <source>
        <dbReference type="EMBL" id="QUD89459.1"/>
    </source>
</evidence>
<dbReference type="EMBL" id="CP073078">
    <property type="protein sequence ID" value="QUD89459.1"/>
    <property type="molecule type" value="Genomic_DNA"/>
</dbReference>
<dbReference type="PANTHER" id="PTHR37426:SF1">
    <property type="entry name" value="RIBOSOMAL RNA LARGE SUBUNIT METHYLTRANSFERASE J"/>
    <property type="match status" value="1"/>
</dbReference>
<comment type="subunit">
    <text evidence="1">Monomer.</text>
</comment>
<dbReference type="GO" id="GO:0005829">
    <property type="term" value="C:cytosol"/>
    <property type="evidence" value="ECO:0007669"/>
    <property type="project" value="TreeGrafter"/>
</dbReference>
<dbReference type="Gene3D" id="3.40.50.150">
    <property type="entry name" value="Vaccinia Virus protein VP39"/>
    <property type="match status" value="1"/>
</dbReference>
<dbReference type="GO" id="GO:0036307">
    <property type="term" value="F:23S rRNA (adenine(2030)-N(6))-methyltransferase activity"/>
    <property type="evidence" value="ECO:0007669"/>
    <property type="project" value="UniProtKB-UniRule"/>
</dbReference>
<feature type="binding site" evidence="1">
    <location>
        <position position="18"/>
    </location>
    <ligand>
        <name>S-adenosyl-L-methionine</name>
        <dbReference type="ChEBI" id="CHEBI:59789"/>
    </ligand>
</feature>
<dbReference type="KEGG" id="caul:KCG34_06150"/>
<dbReference type="PANTHER" id="PTHR37426">
    <property type="entry name" value="RIBOSOMAL RNA LARGE SUBUNIT METHYLTRANSFERASE J"/>
    <property type="match status" value="1"/>
</dbReference>
<proteinExistence type="inferred from homology"/>
<feature type="binding site" evidence="1">
    <location>
        <begin position="143"/>
        <end position="144"/>
    </location>
    <ligand>
        <name>S-adenosyl-L-methionine</name>
        <dbReference type="ChEBI" id="CHEBI:59789"/>
    </ligand>
</feature>
<dbReference type="RefSeq" id="WP_211939511.1">
    <property type="nucleotide sequence ID" value="NZ_CP073078.1"/>
</dbReference>